<sequence length="206" mass="23162">MMNIPCNSTAVSRRIRRAFLFVLLVQLSHDWTTRTATIVDASYFNYQQTLVIPSCKDHGISSGPLMEEQCVAHCYPLEMEAFDYVDSEEDPEYLIRNTVCRCYADSESASTPRRKISECHTRSQVWDKRKPPMSCLGTYGINSLATCQEYCKRVDPKAFSYKGSEGDSTCECAERLICDDEISSATIASSLVSISLTLWAGCLLML</sequence>
<organism evidence="2 3">
    <name type="scientific">Pseudo-nitzschia multistriata</name>
    <dbReference type="NCBI Taxonomy" id="183589"/>
    <lineage>
        <taxon>Eukaryota</taxon>
        <taxon>Sar</taxon>
        <taxon>Stramenopiles</taxon>
        <taxon>Ochrophyta</taxon>
        <taxon>Bacillariophyta</taxon>
        <taxon>Bacillariophyceae</taxon>
        <taxon>Bacillariophycidae</taxon>
        <taxon>Bacillariales</taxon>
        <taxon>Bacillariaceae</taxon>
        <taxon>Pseudo-nitzschia</taxon>
    </lineage>
</organism>
<evidence type="ECO:0000313" key="3">
    <source>
        <dbReference type="Proteomes" id="UP000291116"/>
    </source>
</evidence>
<feature type="chain" id="PRO_5019379264" description="Apple domain-containing protein" evidence="1">
    <location>
        <begin position="36"/>
        <end position="206"/>
    </location>
</feature>
<feature type="signal peptide" evidence="1">
    <location>
        <begin position="1"/>
        <end position="35"/>
    </location>
</feature>
<evidence type="ECO:0008006" key="4">
    <source>
        <dbReference type="Google" id="ProtNLM"/>
    </source>
</evidence>
<dbReference type="EMBL" id="CAACVS010000346">
    <property type="protein sequence ID" value="VEU41390.1"/>
    <property type="molecule type" value="Genomic_DNA"/>
</dbReference>
<dbReference type="Proteomes" id="UP000291116">
    <property type="component" value="Unassembled WGS sequence"/>
</dbReference>
<reference evidence="2 3" key="1">
    <citation type="submission" date="2019-01" db="EMBL/GenBank/DDBJ databases">
        <authorList>
            <person name="Ferrante I. M."/>
        </authorList>
    </citation>
    <scope>NUCLEOTIDE SEQUENCE [LARGE SCALE GENOMIC DNA]</scope>
    <source>
        <strain evidence="2 3">B856</strain>
    </source>
</reference>
<dbReference type="OrthoDB" id="43241at2759"/>
<keyword evidence="3" id="KW-1185">Reference proteome</keyword>
<name>A0A448ZH62_9STRA</name>
<gene>
    <name evidence="2" type="ORF">PSNMU_V1.4_AUG-EV-PASAV3_0083120</name>
</gene>
<dbReference type="AlphaFoldDB" id="A0A448ZH62"/>
<accession>A0A448ZH62</accession>
<evidence type="ECO:0000256" key="1">
    <source>
        <dbReference type="SAM" id="SignalP"/>
    </source>
</evidence>
<keyword evidence="1" id="KW-0732">Signal</keyword>
<protein>
    <recommendedName>
        <fullName evidence="4">Apple domain-containing protein</fullName>
    </recommendedName>
</protein>
<evidence type="ECO:0000313" key="2">
    <source>
        <dbReference type="EMBL" id="VEU41390.1"/>
    </source>
</evidence>
<proteinExistence type="predicted"/>